<evidence type="ECO:0000313" key="3">
    <source>
        <dbReference type="Proteomes" id="UP000612362"/>
    </source>
</evidence>
<dbReference type="EMBL" id="BNJF01000001">
    <property type="protein sequence ID" value="GHO44602.1"/>
    <property type="molecule type" value="Genomic_DNA"/>
</dbReference>
<dbReference type="Gene3D" id="3.30.200.150">
    <property type="match status" value="1"/>
</dbReference>
<dbReference type="SUPFAM" id="SSF56112">
    <property type="entry name" value="Protein kinase-like (PK-like)"/>
    <property type="match status" value="1"/>
</dbReference>
<accession>A0A8J3I1N3</accession>
<dbReference type="Pfam" id="PF01636">
    <property type="entry name" value="APH"/>
    <property type="match status" value="1"/>
</dbReference>
<reference evidence="2" key="1">
    <citation type="submission" date="2020-10" db="EMBL/GenBank/DDBJ databases">
        <title>Taxonomic study of unclassified bacteria belonging to the class Ktedonobacteria.</title>
        <authorList>
            <person name="Yabe S."/>
            <person name="Wang C.M."/>
            <person name="Zheng Y."/>
            <person name="Sakai Y."/>
            <person name="Cavaletti L."/>
            <person name="Monciardini P."/>
            <person name="Donadio S."/>
        </authorList>
    </citation>
    <scope>NUCLEOTIDE SEQUENCE</scope>
    <source>
        <strain evidence="2">SOSP1-1</strain>
    </source>
</reference>
<dbReference type="Proteomes" id="UP000612362">
    <property type="component" value="Unassembled WGS sequence"/>
</dbReference>
<dbReference type="InterPro" id="IPR011009">
    <property type="entry name" value="Kinase-like_dom_sf"/>
</dbReference>
<gene>
    <name evidence="2" type="ORF">KSX_27650</name>
</gene>
<dbReference type="RefSeq" id="WP_220193982.1">
    <property type="nucleotide sequence ID" value="NZ_BNJF01000001.1"/>
</dbReference>
<dbReference type="InterPro" id="IPR002575">
    <property type="entry name" value="Aminoglycoside_PTrfase"/>
</dbReference>
<protein>
    <recommendedName>
        <fullName evidence="1">Aminoglycoside phosphotransferase domain-containing protein</fullName>
    </recommendedName>
</protein>
<feature type="domain" description="Aminoglycoside phosphotransferase" evidence="1">
    <location>
        <begin position="23"/>
        <end position="237"/>
    </location>
</feature>
<name>A0A8J3I1N3_9CHLR</name>
<dbReference type="AlphaFoldDB" id="A0A8J3I1N3"/>
<evidence type="ECO:0000313" key="2">
    <source>
        <dbReference type="EMBL" id="GHO44602.1"/>
    </source>
</evidence>
<sequence length="313" mass="36015">MRIRDLELQGLFRALNVQEPVLLGEGSESQTYYYTDGKVIRVCKSVNDGTMQYLEALRATYLLLSSEHLPFALPQIESIEQYEGLVYLIEKRLAGRPIADIYGQFDASQRLTLLRNYLDALSAFARVKLPTLRYGPVLPGDDAMYDDWQDFIREIAPRKLAHSRADLQVDGIDVSDVLARFNQDLNTLPRQPERCFVHGDYFFGNVLANERQEISAVLDVSPWSAVGDHMMDIAGAIMFLDLYNFVTLRERQHFTRLAVQRYGESVLTSVHVYRVYYSLLLSDCKLLDPIAYRWSLANLRRYMSGESEEFEVI</sequence>
<keyword evidence="3" id="KW-1185">Reference proteome</keyword>
<proteinExistence type="predicted"/>
<evidence type="ECO:0000259" key="1">
    <source>
        <dbReference type="Pfam" id="PF01636"/>
    </source>
</evidence>
<dbReference type="Gene3D" id="3.90.1200.10">
    <property type="match status" value="1"/>
</dbReference>
<organism evidence="2 3">
    <name type="scientific">Ktedonospora formicarum</name>
    <dbReference type="NCBI Taxonomy" id="2778364"/>
    <lineage>
        <taxon>Bacteria</taxon>
        <taxon>Bacillati</taxon>
        <taxon>Chloroflexota</taxon>
        <taxon>Ktedonobacteria</taxon>
        <taxon>Ktedonobacterales</taxon>
        <taxon>Ktedonobacteraceae</taxon>
        <taxon>Ktedonospora</taxon>
    </lineage>
</organism>
<comment type="caution">
    <text evidence="2">The sequence shown here is derived from an EMBL/GenBank/DDBJ whole genome shotgun (WGS) entry which is preliminary data.</text>
</comment>